<name>A0A1Y1Z3W9_9PLEO</name>
<dbReference type="GO" id="GO:0005200">
    <property type="term" value="F:structural constituent of cytoskeleton"/>
    <property type="evidence" value="ECO:0007669"/>
    <property type="project" value="TreeGrafter"/>
</dbReference>
<evidence type="ECO:0000313" key="3">
    <source>
        <dbReference type="EMBL" id="ORY04677.1"/>
    </source>
</evidence>
<feature type="region of interest" description="Disordered" evidence="2">
    <location>
        <begin position="1"/>
        <end position="146"/>
    </location>
</feature>
<comment type="caution">
    <text evidence="3">The sequence shown here is derived from an EMBL/GenBank/DDBJ whole genome shotgun (WGS) entry which is preliminary data.</text>
</comment>
<feature type="compositionally biased region" description="Basic residues" evidence="2">
    <location>
        <begin position="131"/>
        <end position="142"/>
    </location>
</feature>
<feature type="coiled-coil region" evidence="1">
    <location>
        <begin position="466"/>
        <end position="916"/>
    </location>
</feature>
<dbReference type="AlphaFoldDB" id="A0A1Y1Z3W9"/>
<gene>
    <name evidence="3" type="ORF">BCR34DRAFT_572521</name>
</gene>
<keyword evidence="4" id="KW-1185">Reference proteome</keyword>
<dbReference type="OrthoDB" id="3532430at2759"/>
<dbReference type="EMBL" id="MCFA01000133">
    <property type="protein sequence ID" value="ORY04677.1"/>
    <property type="molecule type" value="Genomic_DNA"/>
</dbReference>
<evidence type="ECO:0000256" key="1">
    <source>
        <dbReference type="SAM" id="Coils"/>
    </source>
</evidence>
<feature type="compositionally biased region" description="Polar residues" evidence="2">
    <location>
        <begin position="71"/>
        <end position="87"/>
    </location>
</feature>
<feature type="coiled-coil region" evidence="1">
    <location>
        <begin position="194"/>
        <end position="264"/>
    </location>
</feature>
<dbReference type="Proteomes" id="UP000193144">
    <property type="component" value="Unassembled WGS sequence"/>
</dbReference>
<reference evidence="3 4" key="1">
    <citation type="submission" date="2016-07" db="EMBL/GenBank/DDBJ databases">
        <title>Pervasive Adenine N6-methylation of Active Genes in Fungi.</title>
        <authorList>
            <consortium name="DOE Joint Genome Institute"/>
            <person name="Mondo S.J."/>
            <person name="Dannebaum R.O."/>
            <person name="Kuo R.C."/>
            <person name="Labutti K."/>
            <person name="Haridas S."/>
            <person name="Kuo A."/>
            <person name="Salamov A."/>
            <person name="Ahrendt S.R."/>
            <person name="Lipzen A."/>
            <person name="Sullivan W."/>
            <person name="Andreopoulos W.B."/>
            <person name="Clum A."/>
            <person name="Lindquist E."/>
            <person name="Daum C."/>
            <person name="Ramamoorthy G.K."/>
            <person name="Gryganskyi A."/>
            <person name="Culley D."/>
            <person name="Magnuson J.K."/>
            <person name="James T.Y."/>
            <person name="O'Malley M.A."/>
            <person name="Stajich J.E."/>
            <person name="Spatafora J.W."/>
            <person name="Visel A."/>
            <person name="Grigoriev I.V."/>
        </authorList>
    </citation>
    <scope>NUCLEOTIDE SEQUENCE [LARGE SCALE GENOMIC DNA]</scope>
    <source>
        <strain evidence="3 4">CBS 115471</strain>
    </source>
</reference>
<feature type="compositionally biased region" description="Basic and acidic residues" evidence="2">
    <location>
        <begin position="56"/>
        <end position="70"/>
    </location>
</feature>
<dbReference type="GO" id="GO:0005856">
    <property type="term" value="C:cytoskeleton"/>
    <property type="evidence" value="ECO:0007669"/>
    <property type="project" value="TreeGrafter"/>
</dbReference>
<proteinExistence type="predicted"/>
<feature type="coiled-coil region" evidence="1">
    <location>
        <begin position="981"/>
        <end position="1030"/>
    </location>
</feature>
<keyword evidence="1" id="KW-0175">Coiled coil</keyword>
<dbReference type="SUPFAM" id="SSF57997">
    <property type="entry name" value="Tropomyosin"/>
    <property type="match status" value="1"/>
</dbReference>
<organism evidence="3 4">
    <name type="scientific">Clohesyomyces aquaticus</name>
    <dbReference type="NCBI Taxonomy" id="1231657"/>
    <lineage>
        <taxon>Eukaryota</taxon>
        <taxon>Fungi</taxon>
        <taxon>Dikarya</taxon>
        <taxon>Ascomycota</taxon>
        <taxon>Pezizomycotina</taxon>
        <taxon>Dothideomycetes</taxon>
        <taxon>Pleosporomycetidae</taxon>
        <taxon>Pleosporales</taxon>
        <taxon>Lindgomycetaceae</taxon>
        <taxon>Clohesyomyces</taxon>
    </lineage>
</organism>
<evidence type="ECO:0000313" key="4">
    <source>
        <dbReference type="Proteomes" id="UP000193144"/>
    </source>
</evidence>
<dbReference type="STRING" id="1231657.A0A1Y1Z3W9"/>
<accession>A0A1Y1Z3W9</accession>
<protein>
    <submittedName>
        <fullName evidence="3">Uncharacterized protein</fullName>
    </submittedName>
</protein>
<sequence length="1102" mass="125238">MARLASGQHPEGPGDAPKRRPRGRQSRNSVDNTAKSSKRPASPPPETPANQKRARREQVDDHEQLDRELQDSVSRPQEQFDTITAHVSRSRRNSEPPAQAVADDEADGESTPPAATQPLPGLTPHLERVGARRTSKTTRHARMSMPAQLSHVDEEAVTADGTVEYQYAPLREVLDKRVTRRLRRSHLSEEVNEFEEHKKDDAKRRQEIKELRRQLREKEQRIEELEYQSEAQRLGNIDMSEDQSRLLEKELENARQEIEEMRKSSVYAASEPMDHDDMDMVDDDINDDGLLLVNPEDLGITPDQFEPEPHANGFYATRASQMTVQSFTSTQRLDYDFLAQSSQTDVVPDRVSDRAVKRYKEEIASLTTQVANVQHMFRELTVDLQNLSILVPGATVAEIISSLRDICNDARESLEEIFPNSTLGLTNGEVLRKVVEHIRGLMAELRDRIAVAENHSRNETTLRVELNAILSKLAESEARAEALERQGHTLDKHNEKLTRENVDLEERVVDLSKNLEFLEDTIVEKETKNVALQDELEDRQIRNSRLSEALTKYTQELSDREKTITRLEEKHAQRMQSKDLEIQGLQQELGEQTDARAAAEASSEQKSDYITEMEARVSDLQTELDSLVDGINLLRQRIEDETSAKEAAETDRDANAGTIEQVNEQIESEIAKSHALQEQLDEMRQNLATEREQREATEATLDQRNEEIDDLNARIHDAGVASNELRSKLFENQQQKDQAIAALKQERKDMEKAHEEELGIETSRRKDAEKELASAEKQITTLQRDLTKTEDSLTAMELSRESLETERDTEVAKLRRDLDNLHKNFTALDSRSKTTIVSLESTIIDGNNALDALKSENERLKNVLAATEVEHENEIARRDENIRVLENDLSTERFDNVELRRMNKSLQERVESEATEMLNIMNANAERADHLEATIATQKATIDNLVMAAAQRDEEHAEIIEEKRLEIETLETTGQNHVGTIEALKAQIEEMTRVFATAKEDNDNIISTLNENLRNTMKQNEELAAAVQKRNADALAAVKEMKTKGLEVKTNGANLHRVSNGKVTKVAEKTKVSKKKTARKATHMRDSGYVFELEFEEDVEAV</sequence>
<evidence type="ECO:0000256" key="2">
    <source>
        <dbReference type="SAM" id="MobiDB-lite"/>
    </source>
</evidence>
<dbReference type="PANTHER" id="PTHR47357:SF1">
    <property type="entry name" value="SPINDLE POLE BODY COMPONENT 110"/>
    <property type="match status" value="1"/>
</dbReference>
<dbReference type="PANTHER" id="PTHR47357">
    <property type="entry name" value="COP1-INTERACTIVE PROTEIN 1"/>
    <property type="match status" value="1"/>
</dbReference>